<protein>
    <submittedName>
        <fullName evidence="2">Uncharacterized protein</fullName>
    </submittedName>
</protein>
<dbReference type="RefSeq" id="WP_058440311.1">
    <property type="nucleotide sequence ID" value="NZ_CAAAHU010000001.1"/>
</dbReference>
<keyword evidence="1" id="KW-0812">Transmembrane</keyword>
<proteinExistence type="predicted"/>
<dbReference type="STRING" id="29422.Lbru_0198"/>
<keyword evidence="1" id="KW-0472">Membrane</keyword>
<dbReference type="AlphaFoldDB" id="A0A0W0SUQ3"/>
<evidence type="ECO:0000313" key="2">
    <source>
        <dbReference type="EMBL" id="KTC86969.1"/>
    </source>
</evidence>
<dbReference type="Proteomes" id="UP000054742">
    <property type="component" value="Unassembled WGS sequence"/>
</dbReference>
<evidence type="ECO:0000313" key="3">
    <source>
        <dbReference type="Proteomes" id="UP000054742"/>
    </source>
</evidence>
<sequence>MNKLFYNSYFLQLYALIILICLDKHYFFSLCYRKGAGLYMQFVPFYFNAPCLYIALVTVFLTAVLLFIFNAFLKFLYRVFTKKKQTPILAEVFFLIVLIWLLHLAKPFTLVD</sequence>
<gene>
    <name evidence="2" type="ORF">Lbru_0198</name>
</gene>
<keyword evidence="1" id="KW-1133">Transmembrane helix</keyword>
<comment type="caution">
    <text evidence="2">The sequence shown here is derived from an EMBL/GenBank/DDBJ whole genome shotgun (WGS) entry which is preliminary data.</text>
</comment>
<feature type="transmembrane region" description="Helical" evidence="1">
    <location>
        <begin position="88"/>
        <end position="105"/>
    </location>
</feature>
<feature type="transmembrane region" description="Helical" evidence="1">
    <location>
        <begin position="53"/>
        <end position="76"/>
    </location>
</feature>
<accession>A0A0W0SUQ3</accession>
<evidence type="ECO:0000256" key="1">
    <source>
        <dbReference type="SAM" id="Phobius"/>
    </source>
</evidence>
<name>A0A0W0SUQ3_9GAMM</name>
<dbReference type="EMBL" id="LNXV01000003">
    <property type="protein sequence ID" value="KTC86969.1"/>
    <property type="molecule type" value="Genomic_DNA"/>
</dbReference>
<reference evidence="2 3" key="1">
    <citation type="submission" date="2015-11" db="EMBL/GenBank/DDBJ databases">
        <title>Genomic analysis of 38 Legionella species identifies large and diverse effector repertoires.</title>
        <authorList>
            <person name="Burstein D."/>
            <person name="Amaro F."/>
            <person name="Zusman T."/>
            <person name="Lifshitz Z."/>
            <person name="Cohen O."/>
            <person name="Gilbert J.A."/>
            <person name="Pupko T."/>
            <person name="Shuman H.A."/>
            <person name="Segal G."/>
        </authorList>
    </citation>
    <scope>NUCLEOTIDE SEQUENCE [LARGE SCALE GENOMIC DNA]</scope>
    <source>
        <strain evidence="2 3">ATCC 43878</strain>
    </source>
</reference>
<organism evidence="2 3">
    <name type="scientific">Legionella brunensis</name>
    <dbReference type="NCBI Taxonomy" id="29422"/>
    <lineage>
        <taxon>Bacteria</taxon>
        <taxon>Pseudomonadati</taxon>
        <taxon>Pseudomonadota</taxon>
        <taxon>Gammaproteobacteria</taxon>
        <taxon>Legionellales</taxon>
        <taxon>Legionellaceae</taxon>
        <taxon>Legionella</taxon>
    </lineage>
</organism>
<keyword evidence="3" id="KW-1185">Reference proteome</keyword>
<dbReference type="OrthoDB" id="5654044at2"/>
<dbReference type="PATRIC" id="fig|29422.6.peg.204"/>